<keyword evidence="7 12" id="KW-0518">Myosin</keyword>
<name>A0A8S3QFV7_MYTED</name>
<dbReference type="GO" id="GO:0016459">
    <property type="term" value="C:myosin complex"/>
    <property type="evidence" value="ECO:0007669"/>
    <property type="project" value="UniProtKB-KW"/>
</dbReference>
<evidence type="ECO:0000313" key="18">
    <source>
        <dbReference type="EMBL" id="CAG2195489.1"/>
    </source>
</evidence>
<keyword evidence="3" id="KW-0963">Cytoplasm</keyword>
<dbReference type="Gene3D" id="1.10.10.820">
    <property type="match status" value="1"/>
</dbReference>
<dbReference type="Pfam" id="PF00063">
    <property type="entry name" value="Myosin_head"/>
    <property type="match status" value="2"/>
</dbReference>
<dbReference type="SUPFAM" id="SSF56112">
    <property type="entry name" value="Protein kinase-like (PK-like)"/>
    <property type="match status" value="1"/>
</dbReference>
<keyword evidence="8 12" id="KW-0505">Motor protein</keyword>
<dbReference type="PROSITE" id="PS51456">
    <property type="entry name" value="MYOSIN_MOTOR"/>
    <property type="match status" value="1"/>
</dbReference>
<feature type="domain" description="Myosin motor" evidence="17">
    <location>
        <begin position="373"/>
        <end position="953"/>
    </location>
</feature>
<dbReference type="Gene3D" id="1.20.58.530">
    <property type="match status" value="1"/>
</dbReference>
<dbReference type="PANTHER" id="PTHR46256">
    <property type="entry name" value="AGAP011099-PA"/>
    <property type="match status" value="1"/>
</dbReference>
<keyword evidence="5 12" id="KW-0547">Nucleotide-binding</keyword>
<dbReference type="InterPro" id="IPR001609">
    <property type="entry name" value="Myosin_head_motor_dom-like"/>
</dbReference>
<evidence type="ECO:0000256" key="12">
    <source>
        <dbReference type="PROSITE-ProRule" id="PRU00782"/>
    </source>
</evidence>
<evidence type="ECO:0000256" key="14">
    <source>
        <dbReference type="SAM" id="MobiDB-lite"/>
    </source>
</evidence>
<evidence type="ECO:0000313" key="19">
    <source>
        <dbReference type="Proteomes" id="UP000683360"/>
    </source>
</evidence>
<reference evidence="18" key="1">
    <citation type="submission" date="2021-03" db="EMBL/GenBank/DDBJ databases">
        <authorList>
            <person name="Bekaert M."/>
        </authorList>
    </citation>
    <scope>NUCLEOTIDE SEQUENCE</scope>
</reference>
<dbReference type="SUPFAM" id="SSF52540">
    <property type="entry name" value="P-loop containing nucleoside triphosphate hydrolases"/>
    <property type="match status" value="1"/>
</dbReference>
<dbReference type="GO" id="GO:0000146">
    <property type="term" value="F:microfilament motor activity"/>
    <property type="evidence" value="ECO:0007669"/>
    <property type="project" value="TreeGrafter"/>
</dbReference>
<dbReference type="InterPro" id="IPR036961">
    <property type="entry name" value="Kinesin_motor_dom_sf"/>
</dbReference>
<dbReference type="PROSITE" id="PS00107">
    <property type="entry name" value="PROTEIN_KINASE_ATP"/>
    <property type="match status" value="1"/>
</dbReference>
<keyword evidence="15" id="KW-0472">Membrane</keyword>
<dbReference type="PROSITE" id="PS50011">
    <property type="entry name" value="PROTEIN_KINASE_DOM"/>
    <property type="match status" value="1"/>
</dbReference>
<feature type="binding site" evidence="12">
    <location>
        <begin position="428"/>
        <end position="435"/>
    </location>
    <ligand>
        <name>ATP</name>
        <dbReference type="ChEBI" id="CHEBI:30616"/>
    </ligand>
</feature>
<dbReference type="SMART" id="SM00242">
    <property type="entry name" value="MYSc"/>
    <property type="match status" value="1"/>
</dbReference>
<dbReference type="InterPro" id="IPR008271">
    <property type="entry name" value="Ser/Thr_kinase_AS"/>
</dbReference>
<dbReference type="GO" id="GO:0005524">
    <property type="term" value="F:ATP binding"/>
    <property type="evidence" value="ECO:0007669"/>
    <property type="project" value="UniProtKB-UniRule"/>
</dbReference>
<feature type="region of interest" description="Actin-binding" evidence="12">
    <location>
        <begin position="902"/>
        <end position="924"/>
    </location>
</feature>
<keyword evidence="6 12" id="KW-0067">ATP-binding</keyword>
<keyword evidence="4" id="KW-0677">Repeat</keyword>
<dbReference type="SMART" id="SM00220">
    <property type="entry name" value="S_TKc"/>
    <property type="match status" value="1"/>
</dbReference>
<evidence type="ECO:0000259" key="17">
    <source>
        <dbReference type="PROSITE" id="PS51456"/>
    </source>
</evidence>
<keyword evidence="15" id="KW-1133">Transmembrane helix</keyword>
<comment type="caution">
    <text evidence="18">The sequence shown here is derived from an EMBL/GenBank/DDBJ whole genome shotgun (WGS) entry which is preliminary data.</text>
</comment>
<evidence type="ECO:0000256" key="11">
    <source>
        <dbReference type="ARBA" id="ARBA00023273"/>
    </source>
</evidence>
<dbReference type="Gene3D" id="1.10.510.10">
    <property type="entry name" value="Transferase(Phosphotransferase) domain 1"/>
    <property type="match status" value="1"/>
</dbReference>
<evidence type="ECO:0000259" key="16">
    <source>
        <dbReference type="PROSITE" id="PS50011"/>
    </source>
</evidence>
<dbReference type="GO" id="GO:0003779">
    <property type="term" value="F:actin binding"/>
    <property type="evidence" value="ECO:0007669"/>
    <property type="project" value="UniProtKB-KW"/>
</dbReference>
<protein>
    <submittedName>
        <fullName evidence="18">MYO3</fullName>
        <ecNumber evidence="18">2.7.11.1</ecNumber>
    </submittedName>
</protein>
<comment type="subcellular location">
    <subcellularLocation>
        <location evidence="2">Cell projection</location>
    </subcellularLocation>
    <subcellularLocation>
        <location evidence="1">Cytoplasm</location>
        <location evidence="1">Cytoskeleton</location>
    </subcellularLocation>
</comment>
<evidence type="ECO:0000256" key="15">
    <source>
        <dbReference type="SAM" id="Phobius"/>
    </source>
</evidence>
<dbReference type="InterPro" id="IPR027417">
    <property type="entry name" value="P-loop_NTPase"/>
</dbReference>
<evidence type="ECO:0000256" key="10">
    <source>
        <dbReference type="ARBA" id="ARBA00023212"/>
    </source>
</evidence>
<dbReference type="FunFam" id="1.20.58.530:FF:000010">
    <property type="entry name" value="Myosin IIIA"/>
    <property type="match status" value="1"/>
</dbReference>
<keyword evidence="11" id="KW-0966">Cell projection</keyword>
<keyword evidence="10" id="KW-0206">Cytoskeleton</keyword>
<evidence type="ECO:0000256" key="5">
    <source>
        <dbReference type="ARBA" id="ARBA00022741"/>
    </source>
</evidence>
<dbReference type="InterPro" id="IPR000719">
    <property type="entry name" value="Prot_kinase_dom"/>
</dbReference>
<dbReference type="Proteomes" id="UP000683360">
    <property type="component" value="Unassembled WGS sequence"/>
</dbReference>
<dbReference type="Gene3D" id="1.20.120.720">
    <property type="entry name" value="Myosin VI head, motor domain, U50 subdomain"/>
    <property type="match status" value="1"/>
</dbReference>
<keyword evidence="19" id="KW-1185">Reference proteome</keyword>
<sequence>MVRWDDVASIDKNLKKSEGMLQLYNTYSRVIKFTELPDPTDIWELEDLIGEGTYGDVYTAKHKVTGEKVAVKVLDSIHEMIEEIEQEFIILSEHGDHPNMPKFYGLFLKPGMDNQIWIVMELCGKGSVTHLSREVHHRGEKLDEMLIAHILHETLSVLAHLHSQNIIHRDVKGHNILINDSGEVKIIDFGVSAILENSAGRRKTSVGTPYWMAPEVIACERQLEYNYDNRCDIWSLGITAIELAESEPPLSDLHPMRALFKIPRNTSPGLQLPEKWSQNFKDFIHQCLVKDFEERPSAKELLQHPFITSLPRDPSVFKHRLKDLTAKMEPKIHEPDITTKKGRLKTHRKSKKEPLDTADDLTSLEILDEETSLAVNPFTPLTIYADEYAQRYMNAAKDDHPPHIFAVADQSYQMMMHNRKHQCIVISGESGAGKTESANLLVQQLTQLGKAFGNAQTVINNNSSRFGKYLEMFFTSTGTVIGAKITEYLLEKSRVISQAKGEQNFHIFYYVHDGLAHDQDATYHLKDSAKYRYIDEYTSRTRDVASISVNRVKFKGIQHCFDIIGFQPEEVKAVYGIIASILHTGNVDFDEKASTHGGEACVITNMYLIEYVSKLLGINKNDLVEAFYHISCCCKGRGHYRDNSVPEAFDARDAMAKAFICSENNFIIGLLDIFGFENFPKNSFEQLCINIANEQIQYYFNQHIFAWEMAEYKSEGLEGIQVSFIDNHPLLDMFLMKPMGLLALLDEESHFPKATDASLVEKFHKNIQSKHYSRPKGSNITFYVDHYAGRVEYDAMGFLEKNRDRLPGDVVNMLRASENVVVKSLFQTHLTKTGNLASGSRGPTPATSALSSPFGSMSSINVQSYSSKQSTGFGGMGGSKGSASTSMTRIQQTVATYFRYSLMDLMSKMVAGTPHFVRCIRPNADNLPDQFDNEKVTVQLRYTGVLETTRIRRRDTLIEFLLLNLLGDIICWYLVMKKK</sequence>
<dbReference type="EC" id="2.7.11.1" evidence="18"/>
<proteinExistence type="inferred from homology"/>
<evidence type="ECO:0000256" key="4">
    <source>
        <dbReference type="ARBA" id="ARBA00022737"/>
    </source>
</evidence>
<dbReference type="PANTHER" id="PTHR46256:SF3">
    <property type="entry name" value="MYOSIN MOTOR DOMAIN-CONTAINING PROTEIN"/>
    <property type="match status" value="1"/>
</dbReference>
<evidence type="ECO:0000256" key="9">
    <source>
        <dbReference type="ARBA" id="ARBA00023203"/>
    </source>
</evidence>
<keyword evidence="9 12" id="KW-0009">Actin-binding</keyword>
<organism evidence="18 19">
    <name type="scientific">Mytilus edulis</name>
    <name type="common">Blue mussel</name>
    <dbReference type="NCBI Taxonomy" id="6550"/>
    <lineage>
        <taxon>Eukaryota</taxon>
        <taxon>Metazoa</taxon>
        <taxon>Spiralia</taxon>
        <taxon>Lophotrochozoa</taxon>
        <taxon>Mollusca</taxon>
        <taxon>Bivalvia</taxon>
        <taxon>Autobranchia</taxon>
        <taxon>Pteriomorphia</taxon>
        <taxon>Mytilida</taxon>
        <taxon>Mytiloidea</taxon>
        <taxon>Mytilidae</taxon>
        <taxon>Mytilinae</taxon>
        <taxon>Mytilus</taxon>
    </lineage>
</organism>
<dbReference type="InterPro" id="IPR052409">
    <property type="entry name" value="Myosin-III_kinase_activity"/>
</dbReference>
<evidence type="ECO:0000256" key="13">
    <source>
        <dbReference type="PROSITE-ProRule" id="PRU10141"/>
    </source>
</evidence>
<evidence type="ECO:0000256" key="2">
    <source>
        <dbReference type="ARBA" id="ARBA00004316"/>
    </source>
</evidence>
<evidence type="ECO:0000256" key="7">
    <source>
        <dbReference type="ARBA" id="ARBA00023123"/>
    </source>
</evidence>
<evidence type="ECO:0000256" key="3">
    <source>
        <dbReference type="ARBA" id="ARBA00022490"/>
    </source>
</evidence>
<comment type="similarity">
    <text evidence="12">Belongs to the TRAFAC class myosin-kinesin ATPase superfamily. Myosin family.</text>
</comment>
<dbReference type="Gene3D" id="3.40.850.10">
    <property type="entry name" value="Kinesin motor domain"/>
    <property type="match status" value="1"/>
</dbReference>
<feature type="domain" description="Protein kinase" evidence="16">
    <location>
        <begin position="43"/>
        <end position="307"/>
    </location>
</feature>
<keyword evidence="18" id="KW-0808">Transferase</keyword>
<dbReference type="FunFam" id="1.10.510.10:FF:000421">
    <property type="entry name" value="Serine/threonine-protein kinase PAK 6"/>
    <property type="match status" value="1"/>
</dbReference>
<evidence type="ECO:0000256" key="8">
    <source>
        <dbReference type="ARBA" id="ARBA00023175"/>
    </source>
</evidence>
<dbReference type="InterPro" id="IPR011009">
    <property type="entry name" value="Kinase-like_dom_sf"/>
</dbReference>
<dbReference type="EMBL" id="CAJPWZ010000520">
    <property type="protein sequence ID" value="CAG2195489.1"/>
    <property type="molecule type" value="Genomic_DNA"/>
</dbReference>
<dbReference type="GO" id="GO:0004674">
    <property type="term" value="F:protein serine/threonine kinase activity"/>
    <property type="evidence" value="ECO:0007669"/>
    <property type="project" value="UniProtKB-EC"/>
</dbReference>
<dbReference type="InterPro" id="IPR017441">
    <property type="entry name" value="Protein_kinase_ATP_BS"/>
</dbReference>
<dbReference type="PROSITE" id="PS00108">
    <property type="entry name" value="PROTEIN_KINASE_ST"/>
    <property type="match status" value="1"/>
</dbReference>
<dbReference type="GO" id="GO:0042995">
    <property type="term" value="C:cell projection"/>
    <property type="evidence" value="ECO:0007669"/>
    <property type="project" value="UniProtKB-SubCell"/>
</dbReference>
<dbReference type="OrthoDB" id="2914378at2759"/>
<accession>A0A8S3QFV7</accession>
<dbReference type="GO" id="GO:0030832">
    <property type="term" value="P:regulation of actin filament length"/>
    <property type="evidence" value="ECO:0007669"/>
    <property type="project" value="TreeGrafter"/>
</dbReference>
<evidence type="ECO:0000256" key="1">
    <source>
        <dbReference type="ARBA" id="ARBA00004245"/>
    </source>
</evidence>
<evidence type="ECO:0000256" key="6">
    <source>
        <dbReference type="ARBA" id="ARBA00022840"/>
    </source>
</evidence>
<dbReference type="Pfam" id="PF00069">
    <property type="entry name" value="Pkinase"/>
    <property type="match status" value="1"/>
</dbReference>
<keyword evidence="15" id="KW-0812">Transmembrane</keyword>
<dbReference type="PRINTS" id="PR00193">
    <property type="entry name" value="MYOSINHEAVY"/>
</dbReference>
<dbReference type="AlphaFoldDB" id="A0A8S3QFV7"/>
<feature type="transmembrane region" description="Helical" evidence="15">
    <location>
        <begin position="957"/>
        <end position="975"/>
    </location>
</feature>
<feature type="region of interest" description="Disordered" evidence="14">
    <location>
        <begin position="833"/>
        <end position="852"/>
    </location>
</feature>
<feature type="binding site" evidence="13">
    <location>
        <position position="72"/>
    </location>
    <ligand>
        <name>ATP</name>
        <dbReference type="ChEBI" id="CHEBI:30616"/>
    </ligand>
</feature>
<gene>
    <name evidence="18" type="ORF">MEDL_10437</name>
</gene>